<feature type="domain" description="F-box" evidence="1">
    <location>
        <begin position="31"/>
        <end position="80"/>
    </location>
</feature>
<name>A0A835FIW9_9POAL</name>
<dbReference type="SMART" id="SM00256">
    <property type="entry name" value="FBOX"/>
    <property type="match status" value="1"/>
</dbReference>
<dbReference type="InterPro" id="IPR001810">
    <property type="entry name" value="F-box_dom"/>
</dbReference>
<evidence type="ECO:0000259" key="1">
    <source>
        <dbReference type="PROSITE" id="PS50181"/>
    </source>
</evidence>
<dbReference type="InterPro" id="IPR055312">
    <property type="entry name" value="FBL15-like"/>
</dbReference>
<dbReference type="Pfam" id="PF12937">
    <property type="entry name" value="F-box-like"/>
    <property type="match status" value="1"/>
</dbReference>
<dbReference type="PROSITE" id="PS50181">
    <property type="entry name" value="FBOX"/>
    <property type="match status" value="1"/>
</dbReference>
<keyword evidence="3" id="KW-1185">Reference proteome</keyword>
<comment type="caution">
    <text evidence="2">The sequence shown here is derived from an EMBL/GenBank/DDBJ whole genome shotgun (WGS) entry which is preliminary data.</text>
</comment>
<dbReference type="OrthoDB" id="676351at2759"/>
<dbReference type="SUPFAM" id="SSF81383">
    <property type="entry name" value="F-box domain"/>
    <property type="match status" value="1"/>
</dbReference>
<sequence length="295" mass="32214">MAGPGACGECRKHRSTTWWRVRFLRRSADDADYISALPDDLLLQILGRLGCARTAANMSLLSRRWRGLWARSPAFDFHRITPGQLHAALGRIVPPAGSLRIFIPRHHMLSPSRISSLLAAAAPLAPAELAVDIHTDKRFRSSSSSSSSDADGVELPCLDRTTSLTLHFSPRVRLPPAGQFTALESLSFGGCHIALGELLPRCPFLRKLCLSSWRFDSLTVHSPSLQELDVSAAMQLQGIDIVVPMLKKLKFRALEDINNASSISLSAPLVDDLSWLCLGPKLIGLVSYGSCGAWK</sequence>
<dbReference type="EMBL" id="JACEFO010000718">
    <property type="protein sequence ID" value="KAF8759189.1"/>
    <property type="molecule type" value="Genomic_DNA"/>
</dbReference>
<dbReference type="InterPro" id="IPR032675">
    <property type="entry name" value="LRR_dom_sf"/>
</dbReference>
<dbReference type="Proteomes" id="UP000636709">
    <property type="component" value="Unassembled WGS sequence"/>
</dbReference>
<dbReference type="PANTHER" id="PTHR34709:SF62">
    <property type="entry name" value="OS12G0545400 PROTEIN"/>
    <property type="match status" value="1"/>
</dbReference>
<evidence type="ECO:0000313" key="3">
    <source>
        <dbReference type="Proteomes" id="UP000636709"/>
    </source>
</evidence>
<dbReference type="AlphaFoldDB" id="A0A835FIW9"/>
<gene>
    <name evidence="2" type="ORF">HU200_010217</name>
</gene>
<dbReference type="Gene3D" id="3.80.10.10">
    <property type="entry name" value="Ribonuclease Inhibitor"/>
    <property type="match status" value="1"/>
</dbReference>
<dbReference type="PANTHER" id="PTHR34709">
    <property type="entry name" value="OS10G0396666 PROTEIN"/>
    <property type="match status" value="1"/>
</dbReference>
<dbReference type="InterPro" id="IPR036047">
    <property type="entry name" value="F-box-like_dom_sf"/>
</dbReference>
<organism evidence="2 3">
    <name type="scientific">Digitaria exilis</name>
    <dbReference type="NCBI Taxonomy" id="1010633"/>
    <lineage>
        <taxon>Eukaryota</taxon>
        <taxon>Viridiplantae</taxon>
        <taxon>Streptophyta</taxon>
        <taxon>Embryophyta</taxon>
        <taxon>Tracheophyta</taxon>
        <taxon>Spermatophyta</taxon>
        <taxon>Magnoliopsida</taxon>
        <taxon>Liliopsida</taxon>
        <taxon>Poales</taxon>
        <taxon>Poaceae</taxon>
        <taxon>PACMAD clade</taxon>
        <taxon>Panicoideae</taxon>
        <taxon>Panicodae</taxon>
        <taxon>Paniceae</taxon>
        <taxon>Anthephorinae</taxon>
        <taxon>Digitaria</taxon>
    </lineage>
</organism>
<protein>
    <recommendedName>
        <fullName evidence="1">F-box domain-containing protein</fullName>
    </recommendedName>
</protein>
<proteinExistence type="predicted"/>
<accession>A0A835FIW9</accession>
<evidence type="ECO:0000313" key="2">
    <source>
        <dbReference type="EMBL" id="KAF8759189.1"/>
    </source>
</evidence>
<dbReference type="SUPFAM" id="SSF52058">
    <property type="entry name" value="L domain-like"/>
    <property type="match status" value="1"/>
</dbReference>
<reference evidence="2" key="1">
    <citation type="submission" date="2020-07" db="EMBL/GenBank/DDBJ databases">
        <title>Genome sequence and genetic diversity analysis of an under-domesticated orphan crop, white fonio (Digitaria exilis).</title>
        <authorList>
            <person name="Bennetzen J.L."/>
            <person name="Chen S."/>
            <person name="Ma X."/>
            <person name="Wang X."/>
            <person name="Yssel A.E.J."/>
            <person name="Chaluvadi S.R."/>
            <person name="Johnson M."/>
            <person name="Gangashetty P."/>
            <person name="Hamidou F."/>
            <person name="Sanogo M.D."/>
            <person name="Zwaenepoel A."/>
            <person name="Wallace J."/>
            <person name="Van De Peer Y."/>
            <person name="Van Deynze A."/>
        </authorList>
    </citation>
    <scope>NUCLEOTIDE SEQUENCE</scope>
    <source>
        <tissue evidence="2">Leaves</tissue>
    </source>
</reference>
<dbReference type="Gene3D" id="1.20.1280.50">
    <property type="match status" value="1"/>
</dbReference>